<keyword evidence="5" id="KW-1185">Reference proteome</keyword>
<keyword evidence="1" id="KW-0732">Signal</keyword>
<protein>
    <submittedName>
        <fullName evidence="4">Phage tail protein</fullName>
    </submittedName>
</protein>
<dbReference type="Proteomes" id="UP000199541">
    <property type="component" value="Unassembled WGS sequence"/>
</dbReference>
<feature type="domain" description="Tip attachment protein J" evidence="2">
    <location>
        <begin position="313"/>
        <end position="477"/>
    </location>
</feature>
<evidence type="ECO:0000313" key="6">
    <source>
        <dbReference type="Proteomes" id="UP000634647"/>
    </source>
</evidence>
<evidence type="ECO:0000313" key="3">
    <source>
        <dbReference type="EMBL" id="GHE04794.1"/>
    </source>
</evidence>
<evidence type="ECO:0000313" key="5">
    <source>
        <dbReference type="Proteomes" id="UP000199541"/>
    </source>
</evidence>
<proteinExistence type="predicted"/>
<dbReference type="InterPro" id="IPR032876">
    <property type="entry name" value="J_dom"/>
</dbReference>
<evidence type="ECO:0000256" key="1">
    <source>
        <dbReference type="SAM" id="SignalP"/>
    </source>
</evidence>
<comment type="caution">
    <text evidence="3">The sequence shown here is derived from an EMBL/GenBank/DDBJ whole genome shotgun (WGS) entry which is preliminary data.</text>
</comment>
<organism evidence="3 6">
    <name type="scientific">Allgaiera indica</name>
    <dbReference type="NCBI Taxonomy" id="765699"/>
    <lineage>
        <taxon>Bacteria</taxon>
        <taxon>Pseudomonadati</taxon>
        <taxon>Pseudomonadota</taxon>
        <taxon>Alphaproteobacteria</taxon>
        <taxon>Rhodobacterales</taxon>
        <taxon>Paracoccaceae</taxon>
        <taxon>Allgaiera</taxon>
    </lineage>
</organism>
<dbReference type="EMBL" id="FNOB01000019">
    <property type="protein sequence ID" value="SDX54221.1"/>
    <property type="molecule type" value="Genomic_DNA"/>
</dbReference>
<dbReference type="RefSeq" id="WP_092164139.1">
    <property type="nucleotide sequence ID" value="NZ_BNAB01000019.1"/>
</dbReference>
<gene>
    <name evidence="3" type="ORF">GCM10008024_33190</name>
    <name evidence="4" type="ORF">SAMN05444006_11959</name>
</gene>
<accession>A0AAN4UU72</accession>
<dbReference type="AlphaFoldDB" id="A0AAN4UU72"/>
<reference evidence="3" key="3">
    <citation type="submission" date="2023-06" db="EMBL/GenBank/DDBJ databases">
        <authorList>
            <person name="Sun Q."/>
            <person name="Zhou Y."/>
        </authorList>
    </citation>
    <scope>NUCLEOTIDE SEQUENCE</scope>
    <source>
        <strain evidence="3">CGMCC 1.10859</strain>
    </source>
</reference>
<feature type="chain" id="PRO_5042990179" evidence="1">
    <location>
        <begin position="22"/>
        <end position="779"/>
    </location>
</feature>
<reference evidence="3" key="1">
    <citation type="journal article" date="2014" name="Int. J. Syst. Evol. Microbiol.">
        <title>Complete genome sequence of Corynebacterium casei LMG S-19264T (=DSM 44701T), isolated from a smear-ripened cheese.</title>
        <authorList>
            <consortium name="US DOE Joint Genome Institute (JGI-PGF)"/>
            <person name="Walter F."/>
            <person name="Albersmeier A."/>
            <person name="Kalinowski J."/>
            <person name="Ruckert C."/>
        </authorList>
    </citation>
    <scope>NUCLEOTIDE SEQUENCE</scope>
    <source>
        <strain evidence="3">CGMCC 1.10859</strain>
    </source>
</reference>
<name>A0AAN4UU72_9RHOB</name>
<evidence type="ECO:0000259" key="2">
    <source>
        <dbReference type="Pfam" id="PF13550"/>
    </source>
</evidence>
<feature type="signal peptide" evidence="1">
    <location>
        <begin position="1"/>
        <end position="21"/>
    </location>
</feature>
<dbReference type="Proteomes" id="UP000634647">
    <property type="component" value="Unassembled WGS sequence"/>
</dbReference>
<dbReference type="Pfam" id="PF13550">
    <property type="entry name" value="Phage-tail_3"/>
    <property type="match status" value="1"/>
</dbReference>
<evidence type="ECO:0000313" key="4">
    <source>
        <dbReference type="EMBL" id="SDX54221.1"/>
    </source>
</evidence>
<sequence>MPQVGAFLAGAVGISATTVGAATAASAAFTFGASFVGKLIFSIAVSELSKALAPHPRAATTHAGVQGQSTASEDAPEDFMLGRFMTPGWISTPDRDHGTAGGVPNAYHTQVRELCGVPGAQLTRVALNGEWVTLGPDDGSGYGQPVQGKYAGYAWIKYYDGSQTVADPMLLTKYGGAAERPWTNTMIGHGLCYAIATFRINRDLFSTVPQVLYELQGIPLYDPRSDSTVGGTGAQRWSDSTTWAATDNPMVMCYNIARGITVGTEVWGGEYSADDLPLADWFTAMNACDATATNGGGSPEPMFRAGYMVSVDMQPADVMEALAATCSAEFADVGGVLKPRVGGPGLPVYYFTDDDVLATQPEDYQPFPGLDRTYNAVSANYPDPSTLYQSRGAPLRTDAAYQAADGGRLLAADLQLQACPYENQVQRLQTFLLKDNRRFRQHTVTLPPDATPLEPLDAAGWTSAENGYTSKTLEITATAEDQATLVTTLSLRERDGADYNWAGSDQIATTPAPALGMAVVPAQSLSGFAAAATTVDDAGAVARIPGLQISWAATGSDDIRAIRIEIRRQSDGTMINAIEVAPENASIIATQGIVAGITYETRGLILPYSGRATTWTGWVAVVAPTAVVTPSTNEVTTDTIAPNAATQDGTIDASISFTSADPDPYEVASVTIASIGGRPLLISAKGSLSFYQDPVPAVSNQSYIGLLVQIFQGATKIYESMTYSFSQSTSTQTWTFPPISIFGTSDAGSSAVSMKIRHYGGQNINYTFTGSLSLLEVKR</sequence>
<dbReference type="EMBL" id="BNAB01000019">
    <property type="protein sequence ID" value="GHE04794.1"/>
    <property type="molecule type" value="Genomic_DNA"/>
</dbReference>
<reference evidence="4 5" key="2">
    <citation type="submission" date="2016-10" db="EMBL/GenBank/DDBJ databases">
        <authorList>
            <person name="Varghese N."/>
            <person name="Submissions S."/>
        </authorList>
    </citation>
    <scope>NUCLEOTIDE SEQUENCE [LARGE SCALE GENOMIC DNA]</scope>
    <source>
        <strain evidence="4 5">DSM 24802</strain>
    </source>
</reference>